<reference evidence="2" key="1">
    <citation type="submission" date="2023-10" db="EMBL/GenBank/DDBJ databases">
        <title>Genome assemblies of two species of porcelain crab, Petrolisthes cinctipes and Petrolisthes manimaculis (Anomura: Porcellanidae).</title>
        <authorList>
            <person name="Angst P."/>
        </authorList>
    </citation>
    <scope>NUCLEOTIDE SEQUENCE</scope>
    <source>
        <strain evidence="2">PB745_01</strain>
        <tissue evidence="2">Gill</tissue>
    </source>
</reference>
<feature type="region of interest" description="Disordered" evidence="1">
    <location>
        <begin position="1"/>
        <end position="35"/>
    </location>
</feature>
<dbReference type="AlphaFoldDB" id="A0AAE1BTI2"/>
<dbReference type="EMBL" id="JAWQEG010006040">
    <property type="protein sequence ID" value="KAK3855932.1"/>
    <property type="molecule type" value="Genomic_DNA"/>
</dbReference>
<comment type="caution">
    <text evidence="2">The sequence shown here is derived from an EMBL/GenBank/DDBJ whole genome shotgun (WGS) entry which is preliminary data.</text>
</comment>
<keyword evidence="3" id="KW-1185">Reference proteome</keyword>
<feature type="compositionally biased region" description="Basic and acidic residues" evidence="1">
    <location>
        <begin position="169"/>
        <end position="188"/>
    </location>
</feature>
<accession>A0AAE1BTI2</accession>
<evidence type="ECO:0000256" key="1">
    <source>
        <dbReference type="SAM" id="MobiDB-lite"/>
    </source>
</evidence>
<organism evidence="2 3">
    <name type="scientific">Petrolisthes cinctipes</name>
    <name type="common">Flat porcelain crab</name>
    <dbReference type="NCBI Taxonomy" id="88211"/>
    <lineage>
        <taxon>Eukaryota</taxon>
        <taxon>Metazoa</taxon>
        <taxon>Ecdysozoa</taxon>
        <taxon>Arthropoda</taxon>
        <taxon>Crustacea</taxon>
        <taxon>Multicrustacea</taxon>
        <taxon>Malacostraca</taxon>
        <taxon>Eumalacostraca</taxon>
        <taxon>Eucarida</taxon>
        <taxon>Decapoda</taxon>
        <taxon>Pleocyemata</taxon>
        <taxon>Anomura</taxon>
        <taxon>Galatheoidea</taxon>
        <taxon>Porcellanidae</taxon>
        <taxon>Petrolisthes</taxon>
    </lineage>
</organism>
<evidence type="ECO:0000313" key="2">
    <source>
        <dbReference type="EMBL" id="KAK3855932.1"/>
    </source>
</evidence>
<dbReference type="Proteomes" id="UP001286313">
    <property type="component" value="Unassembled WGS sequence"/>
</dbReference>
<protein>
    <submittedName>
        <fullName evidence="2">Uncharacterized protein</fullName>
    </submittedName>
</protein>
<evidence type="ECO:0000313" key="3">
    <source>
        <dbReference type="Proteomes" id="UP001286313"/>
    </source>
</evidence>
<sequence length="188" mass="21277">MKQGDPQQVNQVDSSWQQVKQGSGRRGKDTACETVSRKCRLTSSRKIKLYKGKKEDRRWDRDTKPSFPTSIFPWSPIPKTQGEYSDLGLQVEYKILLILNAHASFSVLPSLSHQHYLFYLFIRLGPATPPGSRPDTIRTKANTGGASAPYPGPGLLQRPADHYNPTPSHAEENQQSPREEREQFGDRK</sequence>
<feature type="region of interest" description="Disordered" evidence="1">
    <location>
        <begin position="129"/>
        <end position="188"/>
    </location>
</feature>
<proteinExistence type="predicted"/>
<feature type="compositionally biased region" description="Polar residues" evidence="1">
    <location>
        <begin position="1"/>
        <end position="21"/>
    </location>
</feature>
<name>A0AAE1BTI2_PETCI</name>
<gene>
    <name evidence="2" type="ORF">Pcinc_037701</name>
</gene>